<dbReference type="InterPro" id="IPR016181">
    <property type="entry name" value="Acyl_CoA_acyltransferase"/>
</dbReference>
<dbReference type="AlphaFoldDB" id="A0A194VBY0"/>
<dbReference type="Gene3D" id="3.40.630.30">
    <property type="match status" value="1"/>
</dbReference>
<gene>
    <name evidence="3" type="ORF">VP1G_08665</name>
</gene>
<dbReference type="Pfam" id="PF00583">
    <property type="entry name" value="Acetyltransf_1"/>
    <property type="match status" value="1"/>
</dbReference>
<keyword evidence="4" id="KW-1185">Reference proteome</keyword>
<evidence type="ECO:0000256" key="1">
    <source>
        <dbReference type="SAM" id="MobiDB-lite"/>
    </source>
</evidence>
<evidence type="ECO:0000313" key="3">
    <source>
        <dbReference type="EMBL" id="KUI61500.1"/>
    </source>
</evidence>
<dbReference type="GO" id="GO:0016747">
    <property type="term" value="F:acyltransferase activity, transferring groups other than amino-acyl groups"/>
    <property type="evidence" value="ECO:0007669"/>
    <property type="project" value="InterPro"/>
</dbReference>
<sequence>MGSTAEPLPTTTTTTTTTGPVRIRKARPSDASAVATLGAAVFTSTFENSGCTPEQLQQYLSESYTPDAIAKDIADPDKELLVAADLPTPTPGPASDAGAGTDADGTILGFILMTRGSHLHEPCVRHLEAPVELQRLYVGLGQHGRGVGRALAEAVVEMAREEGFKHMWLGVWEENHRAQKIYGKMGFVRIGEHVFDVGGDLQTDIIMFKAL</sequence>
<dbReference type="InterPro" id="IPR050276">
    <property type="entry name" value="MshD_Acetyltransferase"/>
</dbReference>
<dbReference type="Proteomes" id="UP000078576">
    <property type="component" value="Unassembled WGS sequence"/>
</dbReference>
<feature type="region of interest" description="Disordered" evidence="1">
    <location>
        <begin position="1"/>
        <end position="28"/>
    </location>
</feature>
<dbReference type="PROSITE" id="PS51186">
    <property type="entry name" value="GNAT"/>
    <property type="match status" value="1"/>
</dbReference>
<dbReference type="InterPro" id="IPR000182">
    <property type="entry name" value="GNAT_dom"/>
</dbReference>
<name>A0A194VBY0_CYTMA</name>
<dbReference type="SUPFAM" id="SSF55729">
    <property type="entry name" value="Acyl-CoA N-acyltransferases (Nat)"/>
    <property type="match status" value="1"/>
</dbReference>
<dbReference type="PANTHER" id="PTHR43617">
    <property type="entry name" value="L-AMINO ACID N-ACETYLTRANSFERASE"/>
    <property type="match status" value="1"/>
</dbReference>
<dbReference type="OrthoDB" id="9975416at2759"/>
<dbReference type="STRING" id="694573.A0A194VBY0"/>
<protein>
    <submittedName>
        <fullName evidence="3">Spermidine/spermine N(1)-acetyltransferase</fullName>
    </submittedName>
</protein>
<reference evidence="4" key="1">
    <citation type="submission" date="2014-12" db="EMBL/GenBank/DDBJ databases">
        <title>Genome Sequence of Valsa Canker Pathogens Uncovers a Specific Adaption of Colonization on Woody Bark.</title>
        <authorList>
            <person name="Yin Z."/>
            <person name="Liu H."/>
            <person name="Gao X."/>
            <person name="Li Z."/>
            <person name="Song N."/>
            <person name="Ke X."/>
            <person name="Dai Q."/>
            <person name="Wu Y."/>
            <person name="Sun Y."/>
            <person name="Xu J.-R."/>
            <person name="Kang Z.K."/>
            <person name="Wang L."/>
            <person name="Huang L."/>
        </authorList>
    </citation>
    <scope>NUCLEOTIDE SEQUENCE [LARGE SCALE GENOMIC DNA]</scope>
    <source>
        <strain evidence="4">SXYL134</strain>
    </source>
</reference>
<proteinExistence type="predicted"/>
<dbReference type="EMBL" id="KN714778">
    <property type="protein sequence ID" value="KUI61500.1"/>
    <property type="molecule type" value="Genomic_DNA"/>
</dbReference>
<feature type="domain" description="N-acetyltransferase" evidence="2">
    <location>
        <begin position="21"/>
        <end position="211"/>
    </location>
</feature>
<evidence type="ECO:0000259" key="2">
    <source>
        <dbReference type="PROSITE" id="PS51186"/>
    </source>
</evidence>
<accession>A0A194VBY0</accession>
<dbReference type="CDD" id="cd04301">
    <property type="entry name" value="NAT_SF"/>
    <property type="match status" value="1"/>
</dbReference>
<evidence type="ECO:0000313" key="4">
    <source>
        <dbReference type="Proteomes" id="UP000078576"/>
    </source>
</evidence>
<organism evidence="3 4">
    <name type="scientific">Cytospora mali</name>
    <name type="common">Apple Valsa canker fungus</name>
    <name type="synonym">Valsa mali</name>
    <dbReference type="NCBI Taxonomy" id="578113"/>
    <lineage>
        <taxon>Eukaryota</taxon>
        <taxon>Fungi</taxon>
        <taxon>Dikarya</taxon>
        <taxon>Ascomycota</taxon>
        <taxon>Pezizomycotina</taxon>
        <taxon>Sordariomycetes</taxon>
        <taxon>Sordariomycetidae</taxon>
        <taxon>Diaporthales</taxon>
        <taxon>Cytosporaceae</taxon>
        <taxon>Cytospora</taxon>
    </lineage>
</organism>